<keyword evidence="2" id="KW-0813">Transport</keyword>
<dbReference type="PANTHER" id="PTHR30561:SF1">
    <property type="entry name" value="MULTIDRUG TRANSPORTER EMRE"/>
    <property type="match status" value="1"/>
</dbReference>
<comment type="subcellular location">
    <subcellularLocation>
        <location evidence="1 7">Cell membrane</location>
        <topology evidence="1 7">Multi-pass membrane protein</topology>
    </subcellularLocation>
</comment>
<sequence>MAYVLLALAIVAEVVGTSLMKATEGFTRLWPTLGLATAYLVSFYLFSLAVRDIPVSVAYAFWAGIGTAAIAAIGAAFLGEPLTLTKVVGIALVAGGLVVLNLGGTH</sequence>
<feature type="transmembrane region" description="Helical" evidence="8">
    <location>
        <begin position="32"/>
        <end position="50"/>
    </location>
</feature>
<evidence type="ECO:0000256" key="2">
    <source>
        <dbReference type="ARBA" id="ARBA00022448"/>
    </source>
</evidence>
<reference evidence="9 10" key="1">
    <citation type="submission" date="2023-02" db="EMBL/GenBank/DDBJ databases">
        <authorList>
            <person name="Mo P."/>
        </authorList>
    </citation>
    <scope>NUCLEOTIDE SEQUENCE [LARGE SCALE GENOMIC DNA]</scope>
    <source>
        <strain evidence="9 10">HUAS 3</strain>
    </source>
</reference>
<comment type="similarity">
    <text evidence="7">Belongs to the drug/metabolite transporter (DMT) superfamily. Small multidrug resistance (SMR) (TC 2.A.7.1) family.</text>
</comment>
<keyword evidence="3" id="KW-1003">Cell membrane</keyword>
<name>A0ABY7ZTE4_9ACTN</name>
<organism evidence="9 10">
    <name type="scientific">Micromonospora cathayae</name>
    <dbReference type="NCBI Taxonomy" id="3028804"/>
    <lineage>
        <taxon>Bacteria</taxon>
        <taxon>Bacillati</taxon>
        <taxon>Actinomycetota</taxon>
        <taxon>Actinomycetes</taxon>
        <taxon>Micromonosporales</taxon>
        <taxon>Micromonosporaceae</taxon>
        <taxon>Micromonospora</taxon>
    </lineage>
</organism>
<evidence type="ECO:0000256" key="4">
    <source>
        <dbReference type="ARBA" id="ARBA00022692"/>
    </source>
</evidence>
<dbReference type="InterPro" id="IPR037185">
    <property type="entry name" value="EmrE-like"/>
</dbReference>
<dbReference type="PANTHER" id="PTHR30561">
    <property type="entry name" value="SMR FAMILY PROTON-DEPENDENT DRUG EFFLUX TRANSPORTER SUGE"/>
    <property type="match status" value="1"/>
</dbReference>
<keyword evidence="10" id="KW-1185">Reference proteome</keyword>
<accession>A0ABY7ZTE4</accession>
<keyword evidence="6 8" id="KW-0472">Membrane</keyword>
<feature type="transmembrane region" description="Helical" evidence="8">
    <location>
        <begin position="57"/>
        <end position="78"/>
    </location>
</feature>
<dbReference type="EMBL" id="CP118615">
    <property type="protein sequence ID" value="WDZ86245.1"/>
    <property type="molecule type" value="Genomic_DNA"/>
</dbReference>
<evidence type="ECO:0000313" key="10">
    <source>
        <dbReference type="Proteomes" id="UP001219605"/>
    </source>
</evidence>
<gene>
    <name evidence="9" type="ORF">PVK37_07510</name>
</gene>
<dbReference type="SUPFAM" id="SSF103481">
    <property type="entry name" value="Multidrug resistance efflux transporter EmrE"/>
    <property type="match status" value="1"/>
</dbReference>
<evidence type="ECO:0000256" key="5">
    <source>
        <dbReference type="ARBA" id="ARBA00022989"/>
    </source>
</evidence>
<dbReference type="InterPro" id="IPR045324">
    <property type="entry name" value="Small_multidrug_res"/>
</dbReference>
<dbReference type="Pfam" id="PF00893">
    <property type="entry name" value="Multi_Drug_Res"/>
    <property type="match status" value="1"/>
</dbReference>
<keyword evidence="5 8" id="KW-1133">Transmembrane helix</keyword>
<dbReference type="Gene3D" id="1.10.3730.20">
    <property type="match status" value="1"/>
</dbReference>
<evidence type="ECO:0000256" key="8">
    <source>
        <dbReference type="SAM" id="Phobius"/>
    </source>
</evidence>
<evidence type="ECO:0000313" key="9">
    <source>
        <dbReference type="EMBL" id="WDZ86245.1"/>
    </source>
</evidence>
<evidence type="ECO:0000256" key="6">
    <source>
        <dbReference type="ARBA" id="ARBA00023136"/>
    </source>
</evidence>
<feature type="transmembrane region" description="Helical" evidence="8">
    <location>
        <begin position="84"/>
        <end position="103"/>
    </location>
</feature>
<keyword evidence="4 7" id="KW-0812">Transmembrane</keyword>
<evidence type="ECO:0000256" key="1">
    <source>
        <dbReference type="ARBA" id="ARBA00004651"/>
    </source>
</evidence>
<evidence type="ECO:0000256" key="7">
    <source>
        <dbReference type="RuleBase" id="RU003942"/>
    </source>
</evidence>
<dbReference type="InterPro" id="IPR000390">
    <property type="entry name" value="Small_drug/metabolite_transptr"/>
</dbReference>
<proteinExistence type="inferred from homology"/>
<protein>
    <submittedName>
        <fullName evidence="9">Multidrug efflux SMR transporter</fullName>
    </submittedName>
</protein>
<dbReference type="RefSeq" id="WP_275033045.1">
    <property type="nucleotide sequence ID" value="NZ_CP118615.1"/>
</dbReference>
<dbReference type="Proteomes" id="UP001219605">
    <property type="component" value="Chromosome"/>
</dbReference>
<evidence type="ECO:0000256" key="3">
    <source>
        <dbReference type="ARBA" id="ARBA00022475"/>
    </source>
</evidence>